<evidence type="ECO:0000313" key="1">
    <source>
        <dbReference type="EMBL" id="MBX65651.1"/>
    </source>
</evidence>
<dbReference type="EMBL" id="GGEC01085167">
    <property type="protein sequence ID" value="MBX65651.1"/>
    <property type="molecule type" value="Transcribed_RNA"/>
</dbReference>
<sequence>MFHLKKKKERKNLPFANLTIPSVGFAF</sequence>
<accession>A0A2P2QF79</accession>
<reference evidence="1" key="1">
    <citation type="submission" date="2018-02" db="EMBL/GenBank/DDBJ databases">
        <title>Rhizophora mucronata_Transcriptome.</title>
        <authorList>
            <person name="Meera S.P."/>
            <person name="Sreeshan A."/>
            <person name="Augustine A."/>
        </authorList>
    </citation>
    <scope>NUCLEOTIDE SEQUENCE</scope>
    <source>
        <tissue evidence="1">Leaf</tissue>
    </source>
</reference>
<proteinExistence type="predicted"/>
<protein>
    <submittedName>
        <fullName evidence="1">Uncharacterized protein</fullName>
    </submittedName>
</protein>
<organism evidence="1">
    <name type="scientific">Rhizophora mucronata</name>
    <name type="common">Asiatic mangrove</name>
    <dbReference type="NCBI Taxonomy" id="61149"/>
    <lineage>
        <taxon>Eukaryota</taxon>
        <taxon>Viridiplantae</taxon>
        <taxon>Streptophyta</taxon>
        <taxon>Embryophyta</taxon>
        <taxon>Tracheophyta</taxon>
        <taxon>Spermatophyta</taxon>
        <taxon>Magnoliopsida</taxon>
        <taxon>eudicotyledons</taxon>
        <taxon>Gunneridae</taxon>
        <taxon>Pentapetalae</taxon>
        <taxon>rosids</taxon>
        <taxon>fabids</taxon>
        <taxon>Malpighiales</taxon>
        <taxon>Rhizophoraceae</taxon>
        <taxon>Rhizophora</taxon>
    </lineage>
</organism>
<dbReference type="AlphaFoldDB" id="A0A2P2QF79"/>
<name>A0A2P2QF79_RHIMU</name>